<evidence type="ECO:0000313" key="2">
    <source>
        <dbReference type="Proteomes" id="UP001162501"/>
    </source>
</evidence>
<sequence length="384" mass="40789">MGIALLSPLEDEVGGLCVLEDKRPDRSSEGEATGPHCAVRRGPSPGSAPGRPRRASASSPVKWGRAAGRAGAVPRAAARGRPWPLRRPRAGIALDLLLFITPARPAAPVNTFLQRVIHRPADSWSRPALRTWGWAWRAALGAQPGQTEAPASPRDRRARAPGSCSNDSVLEEADASRLSTAPADSSPWKAITCFQPCRPCFLLRDEVPLTAGDRFGVGGAAGAPTKLVKGFGGRRAAGPGSRVVSGGRGGGRGVSRAIAACPASRPARDPAVPLPRPRRREHCRLLQMLGLGVTRRRPDAHKRRRPRHRRCCPKWPPALALKSNRRKLAATSLPLSVTWTCDPPPARRHHVVRDPGSPGAREAGDPRLLPAAVGGTPGESLAHT</sequence>
<evidence type="ECO:0000313" key="1">
    <source>
        <dbReference type="EMBL" id="CAI9708676.1"/>
    </source>
</evidence>
<accession>A0ACB0F992</accession>
<reference evidence="1" key="1">
    <citation type="submission" date="2023-05" db="EMBL/GenBank/DDBJ databases">
        <authorList>
            <consortium name="ELIXIR-Norway"/>
        </authorList>
    </citation>
    <scope>NUCLEOTIDE SEQUENCE</scope>
</reference>
<protein>
    <submittedName>
        <fullName evidence="1">Uncharacterized protein</fullName>
    </submittedName>
</protein>
<gene>
    <name evidence="1" type="ORF">MRATA1EN3_LOCUS19889</name>
</gene>
<dbReference type="EMBL" id="OX596117">
    <property type="protein sequence ID" value="CAI9708676.1"/>
    <property type="molecule type" value="Genomic_DNA"/>
</dbReference>
<organism evidence="1 2">
    <name type="scientific">Rangifer tarandus platyrhynchus</name>
    <name type="common">Svalbard reindeer</name>
    <dbReference type="NCBI Taxonomy" id="3082113"/>
    <lineage>
        <taxon>Eukaryota</taxon>
        <taxon>Metazoa</taxon>
        <taxon>Chordata</taxon>
        <taxon>Craniata</taxon>
        <taxon>Vertebrata</taxon>
        <taxon>Euteleostomi</taxon>
        <taxon>Mammalia</taxon>
        <taxon>Eutheria</taxon>
        <taxon>Laurasiatheria</taxon>
        <taxon>Artiodactyla</taxon>
        <taxon>Ruminantia</taxon>
        <taxon>Pecora</taxon>
        <taxon>Cervidae</taxon>
        <taxon>Odocoileinae</taxon>
        <taxon>Rangifer</taxon>
    </lineage>
</organism>
<name>A0ACB0F992_RANTA</name>
<dbReference type="Proteomes" id="UP001162501">
    <property type="component" value="Chromosome 33"/>
</dbReference>
<proteinExistence type="predicted"/>